<proteinExistence type="predicted"/>
<keyword evidence="2" id="KW-1185">Reference proteome</keyword>
<evidence type="ECO:0000313" key="2">
    <source>
        <dbReference type="Proteomes" id="UP000799771"/>
    </source>
</evidence>
<reference evidence="1" key="1">
    <citation type="journal article" date="2020" name="Stud. Mycol.">
        <title>101 Dothideomycetes genomes: a test case for predicting lifestyles and emergence of pathogens.</title>
        <authorList>
            <person name="Haridas S."/>
            <person name="Albert R."/>
            <person name="Binder M."/>
            <person name="Bloem J."/>
            <person name="Labutti K."/>
            <person name="Salamov A."/>
            <person name="Andreopoulos B."/>
            <person name="Baker S."/>
            <person name="Barry K."/>
            <person name="Bills G."/>
            <person name="Bluhm B."/>
            <person name="Cannon C."/>
            <person name="Castanera R."/>
            <person name="Culley D."/>
            <person name="Daum C."/>
            <person name="Ezra D."/>
            <person name="Gonzalez J."/>
            <person name="Henrissat B."/>
            <person name="Kuo A."/>
            <person name="Liang C."/>
            <person name="Lipzen A."/>
            <person name="Lutzoni F."/>
            <person name="Magnuson J."/>
            <person name="Mondo S."/>
            <person name="Nolan M."/>
            <person name="Ohm R."/>
            <person name="Pangilinan J."/>
            <person name="Park H.-J."/>
            <person name="Ramirez L."/>
            <person name="Alfaro M."/>
            <person name="Sun H."/>
            <person name="Tritt A."/>
            <person name="Yoshinaga Y."/>
            <person name="Zwiers L.-H."/>
            <person name="Turgeon B."/>
            <person name="Goodwin S."/>
            <person name="Spatafora J."/>
            <person name="Crous P."/>
            <person name="Grigoriev I."/>
        </authorList>
    </citation>
    <scope>NUCLEOTIDE SEQUENCE</scope>
    <source>
        <strain evidence="1">CBS 119687</strain>
    </source>
</reference>
<dbReference type="Proteomes" id="UP000799771">
    <property type="component" value="Unassembled WGS sequence"/>
</dbReference>
<dbReference type="EMBL" id="ML977510">
    <property type="protein sequence ID" value="KAF2127795.1"/>
    <property type="molecule type" value="Genomic_DNA"/>
</dbReference>
<name>A0A6A6A9D9_9PLEO</name>
<gene>
    <name evidence="1" type="ORF">P153DRAFT_55635</name>
</gene>
<sequence length="123" mass="14044">MATFQSCAKAWRAFLAVRVWTQRRMPSPLLCAIPAVLERSTFPMRVFARDVEKFLAGERTNVGGSAAEEPYRSICQRCLEEADTATQDRGMVRRLHRTNRNPVCMRATVRQIRQSQGQCSTDH</sequence>
<protein>
    <submittedName>
        <fullName evidence="1">Uncharacterized protein</fullName>
    </submittedName>
</protein>
<dbReference type="GeneID" id="54413711"/>
<dbReference type="AlphaFoldDB" id="A0A6A6A9D9"/>
<accession>A0A6A6A9D9</accession>
<organism evidence="1 2">
    <name type="scientific">Dothidotthia symphoricarpi CBS 119687</name>
    <dbReference type="NCBI Taxonomy" id="1392245"/>
    <lineage>
        <taxon>Eukaryota</taxon>
        <taxon>Fungi</taxon>
        <taxon>Dikarya</taxon>
        <taxon>Ascomycota</taxon>
        <taxon>Pezizomycotina</taxon>
        <taxon>Dothideomycetes</taxon>
        <taxon>Pleosporomycetidae</taxon>
        <taxon>Pleosporales</taxon>
        <taxon>Dothidotthiaceae</taxon>
        <taxon>Dothidotthia</taxon>
    </lineage>
</organism>
<evidence type="ECO:0000313" key="1">
    <source>
        <dbReference type="EMBL" id="KAF2127795.1"/>
    </source>
</evidence>
<dbReference type="RefSeq" id="XP_033522184.1">
    <property type="nucleotide sequence ID" value="XM_033673279.1"/>
</dbReference>